<dbReference type="Proteomes" id="UP000075714">
    <property type="component" value="Unassembled WGS sequence"/>
</dbReference>
<keyword evidence="3" id="KW-1185">Reference proteome</keyword>
<feature type="compositionally biased region" description="Gly residues" evidence="1">
    <location>
        <begin position="154"/>
        <end position="167"/>
    </location>
</feature>
<feature type="region of interest" description="Disordered" evidence="1">
    <location>
        <begin position="895"/>
        <end position="917"/>
    </location>
</feature>
<evidence type="ECO:0000313" key="2">
    <source>
        <dbReference type="EMBL" id="KXZ50180.1"/>
    </source>
</evidence>
<protein>
    <submittedName>
        <fullName evidence="2">Uncharacterized protein</fullName>
    </submittedName>
</protein>
<feature type="compositionally biased region" description="Low complexity" evidence="1">
    <location>
        <begin position="895"/>
        <end position="904"/>
    </location>
</feature>
<comment type="caution">
    <text evidence="2">The sequence shown here is derived from an EMBL/GenBank/DDBJ whole genome shotgun (WGS) entry which is preliminary data.</text>
</comment>
<feature type="region of interest" description="Disordered" evidence="1">
    <location>
        <begin position="836"/>
        <end position="867"/>
    </location>
</feature>
<proteinExistence type="predicted"/>
<feature type="region of interest" description="Disordered" evidence="1">
    <location>
        <begin position="149"/>
        <end position="169"/>
    </location>
</feature>
<feature type="compositionally biased region" description="Gly residues" evidence="1">
    <location>
        <begin position="729"/>
        <end position="741"/>
    </location>
</feature>
<name>A0A150GLJ2_GONPE</name>
<gene>
    <name evidence="2" type="ORF">GPECTOR_17g817</name>
</gene>
<evidence type="ECO:0000313" key="3">
    <source>
        <dbReference type="Proteomes" id="UP000075714"/>
    </source>
</evidence>
<dbReference type="EMBL" id="LSYV01000018">
    <property type="protein sequence ID" value="KXZ50180.1"/>
    <property type="molecule type" value="Genomic_DNA"/>
</dbReference>
<feature type="compositionally biased region" description="Acidic residues" evidence="1">
    <location>
        <begin position="1036"/>
        <end position="1048"/>
    </location>
</feature>
<accession>A0A150GLJ2</accession>
<reference evidence="3" key="1">
    <citation type="journal article" date="2016" name="Nat. Commun.">
        <title>The Gonium pectorale genome demonstrates co-option of cell cycle regulation during the evolution of multicellularity.</title>
        <authorList>
            <person name="Hanschen E.R."/>
            <person name="Marriage T.N."/>
            <person name="Ferris P.J."/>
            <person name="Hamaji T."/>
            <person name="Toyoda A."/>
            <person name="Fujiyama A."/>
            <person name="Neme R."/>
            <person name="Noguchi H."/>
            <person name="Minakuchi Y."/>
            <person name="Suzuki M."/>
            <person name="Kawai-Toyooka H."/>
            <person name="Smith D.R."/>
            <person name="Sparks H."/>
            <person name="Anderson J."/>
            <person name="Bakaric R."/>
            <person name="Luria V."/>
            <person name="Karger A."/>
            <person name="Kirschner M.W."/>
            <person name="Durand P.M."/>
            <person name="Michod R.E."/>
            <person name="Nozaki H."/>
            <person name="Olson B.J."/>
        </authorList>
    </citation>
    <scope>NUCLEOTIDE SEQUENCE [LARGE SCALE GENOMIC DNA]</scope>
    <source>
        <strain evidence="3">NIES-2863</strain>
    </source>
</reference>
<feature type="compositionally biased region" description="Gly residues" evidence="1">
    <location>
        <begin position="1049"/>
        <end position="1058"/>
    </location>
</feature>
<feature type="compositionally biased region" description="Gly residues" evidence="1">
    <location>
        <begin position="842"/>
        <end position="851"/>
    </location>
</feature>
<organism evidence="2 3">
    <name type="scientific">Gonium pectorale</name>
    <name type="common">Green alga</name>
    <dbReference type="NCBI Taxonomy" id="33097"/>
    <lineage>
        <taxon>Eukaryota</taxon>
        <taxon>Viridiplantae</taxon>
        <taxon>Chlorophyta</taxon>
        <taxon>core chlorophytes</taxon>
        <taxon>Chlorophyceae</taxon>
        <taxon>CS clade</taxon>
        <taxon>Chlamydomonadales</taxon>
        <taxon>Volvocaceae</taxon>
        <taxon>Gonium</taxon>
    </lineage>
</organism>
<feature type="region of interest" description="Disordered" evidence="1">
    <location>
        <begin position="729"/>
        <end position="748"/>
    </location>
</feature>
<feature type="region of interest" description="Disordered" evidence="1">
    <location>
        <begin position="1026"/>
        <end position="1058"/>
    </location>
</feature>
<sequence length="1099" mass="108214">MAAPPWIEALQRLRGSFSEYRKSVEPSPGAAGTRRSAELAAALSDAAGLLMVTAEPPGRFAMAGLPPLLQAGATAASTGRALVFAEHLLNSSAVGAAADVLDIAIHRCERHRGGQLAACDSSAASAALVLLAVAGAALGQVMESVRAGFAPQPRGGGNRGGGGGGSDAGSVGSRLLQQLSAPKVTAAVARGIRQVRPACATVAASAPRGGAHGRRRASPGGSAASVDAAAVATVPLYCDEGILANAGNAARFLYELCCCAHQSHAAAAMGGSSDSRAAECLAAGLTRSGLLEACCDLALALPPAPAPGTATATAPGATHGSSAALVDIEPRDAVREYMVTVANSLSHLSFLTRVAHPDLMRAKGRPPWLAANQAQLRAAGKAAGASSPPPSPAAAGAAAAVAAAASERLAGLMLAPPVRALQWALLERFVRDYGGGGVGSGGGVGDGCYRGPLLEGLGLEQHLAPQLASAPGAAAGDRINVASLTLVMPALVGWRLVQDLPIPRPARAAGAAGGGGGAAAAIAAADGGGNPPPHLRIEEVDAVARAMRALAAAARDQRGTGPRVWLDLALVRLAGTLVSSAFMAFISSLRLNAAPRAEGEQREQEVGEEEKDEDLDGWVVTLVGAAACVLQAAAAVAEERRRALAGAEARGAAGAALAEAAGDLRQGMALLIAVIRMMANMADAGCGGGKPRDSGALAAALLRAGWLPTLNHALRLLAACDLRSASGSTSGGGGGGGGGGASPSAIDAAGGSSSDELVCLALKLPAPHELLRATATAAAGAGTATEDDGGVTGTPSVASAAREAASLMLTLAKLVTWSGGDLEEALAAAETAEAAEADASADGGGSAGGGSRVEAGRRVESASARTENATALNTGCVVSLGAAMDWAVAAGGRSGPAAAAARQQEPPPSPAPSQAAEDPMVHAFAELRGALAVAMRASVRVAPAQMAAEARQRRRPGAAVGPSTADVGGIAPLAVSGRERHLMRSALALLEGPMAEWVPTAAGLAAARPAEMLRASCRLVVEMDRRLPPPGAMASDDGDGDDDGDDDGGGGSGGGGGATEVVQCGEAVMAAVLAMAGRDGHCGQSKTKAKTLHAKLEAA</sequence>
<feature type="region of interest" description="Disordered" evidence="1">
    <location>
        <begin position="1080"/>
        <end position="1099"/>
    </location>
</feature>
<evidence type="ECO:0000256" key="1">
    <source>
        <dbReference type="SAM" id="MobiDB-lite"/>
    </source>
</evidence>
<dbReference type="AlphaFoldDB" id="A0A150GLJ2"/>